<dbReference type="Pfam" id="PF00534">
    <property type="entry name" value="Glycos_transf_1"/>
    <property type="match status" value="1"/>
</dbReference>
<dbReference type="KEGG" id="mmn:midi_00881"/>
<keyword evidence="8" id="KW-0472">Membrane</keyword>
<keyword evidence="8" id="KW-0448">Lipopolysaccharide biosynthesis</keyword>
<dbReference type="PANTHER" id="PTHR42755">
    <property type="entry name" value="3-DEOXY-MANNO-OCTULOSONATE CYTIDYLYLTRANSFERASE"/>
    <property type="match status" value="1"/>
</dbReference>
<dbReference type="GO" id="GO:0043842">
    <property type="term" value="F:Kdo transferase activity"/>
    <property type="evidence" value="ECO:0007669"/>
    <property type="project" value="UniProtKB-EC"/>
</dbReference>
<dbReference type="GO" id="GO:0005886">
    <property type="term" value="C:plasma membrane"/>
    <property type="evidence" value="ECO:0007669"/>
    <property type="project" value="UniProtKB-SubCell"/>
</dbReference>
<comment type="subcellular location">
    <subcellularLocation>
        <location evidence="8">Cell membrane</location>
    </subcellularLocation>
</comment>
<evidence type="ECO:0000259" key="9">
    <source>
        <dbReference type="Pfam" id="PF00534"/>
    </source>
</evidence>
<comment type="catalytic activity">
    <reaction evidence="7 8">
        <text>lipid IVA (E. coli) + CMP-3-deoxy-beta-D-manno-octulosonate = alpha-Kdo-(2-&gt;6)-lipid IVA (E. coli) + CMP + H(+)</text>
        <dbReference type="Rhea" id="RHEA:28066"/>
        <dbReference type="ChEBI" id="CHEBI:15378"/>
        <dbReference type="ChEBI" id="CHEBI:58603"/>
        <dbReference type="ChEBI" id="CHEBI:60364"/>
        <dbReference type="ChEBI" id="CHEBI:60377"/>
        <dbReference type="ChEBI" id="CHEBI:85987"/>
        <dbReference type="EC" id="2.4.99.12"/>
    </reaction>
</comment>
<evidence type="ECO:0000256" key="5">
    <source>
        <dbReference type="ARBA" id="ARBA00022679"/>
    </source>
</evidence>
<sequence length="251" mass="28435">MTSLLKVYDLVLPGTSIDLKRFSFFYQDNIHYLGNLKNAAPPMSYNSSLLKKLKENIGNRKVVVYASTHRGEEEIIINVHEQLKQHYKDLLTVIVPRHIDRTAEILRMTARHKLNVSLYTDNNHIINSKDEVYIGNVVGELGTFYRLAEIAFVGGSLVEGGGHNILEPGKLGLAVLVGPHTFNFTEIVQSFLKEGAVIIVSNQKELYERIKSLFNDNGYLKKVQKNALKVSKSQDEVMNLYIETINKFLIS</sequence>
<gene>
    <name evidence="10" type="primary">kdtA</name>
    <name evidence="10" type="ordered locus">midi_00881</name>
</gene>
<evidence type="ECO:0000313" key="11">
    <source>
        <dbReference type="Proteomes" id="UP000006639"/>
    </source>
</evidence>
<evidence type="ECO:0000256" key="3">
    <source>
        <dbReference type="ARBA" id="ARBA00012621"/>
    </source>
</evidence>
<dbReference type="HOGENOM" id="CLU_036146_0_0_5"/>
<dbReference type="Gene3D" id="3.40.50.2000">
    <property type="entry name" value="Glycogen Phosphorylase B"/>
    <property type="match status" value="1"/>
</dbReference>
<feature type="domain" description="Glycosyl transferase family 1" evidence="9">
    <location>
        <begin position="134"/>
        <end position="229"/>
    </location>
</feature>
<comment type="function">
    <text evidence="8">Involved in lipopolysaccharide (LPS) biosynthesis. Catalyzes the transfer of 3-deoxy-D-manno-octulosonate (Kdo) residue(s) from CMP-Kdo to lipid IV(A), the tetraacyldisaccharide-1,4'-bisphosphate precursor of lipid A.</text>
</comment>
<dbReference type="InterPro" id="IPR039901">
    <property type="entry name" value="Kdotransferase"/>
</dbReference>
<dbReference type="AlphaFoldDB" id="F7XWW8"/>
<evidence type="ECO:0000256" key="7">
    <source>
        <dbReference type="ARBA" id="ARBA00049183"/>
    </source>
</evidence>
<reference evidence="10 11" key="1">
    <citation type="journal article" date="2011" name="Mol. Biol. Evol.">
        <title>Phylogenomic evidence for the presence of a flagellum and cbb3 oxidase in the free-living mitochondrial ancestor.</title>
        <authorList>
            <person name="Sassera D."/>
            <person name="Lo N."/>
            <person name="Epis S."/>
            <person name="D'Auria G."/>
            <person name="Montagna M."/>
            <person name="Comandatore F."/>
            <person name="Horner D."/>
            <person name="Pereto J."/>
            <person name="Luciano A.M."/>
            <person name="Franciosi F."/>
            <person name="Ferri E."/>
            <person name="Crotti E."/>
            <person name="Bazzocchi C."/>
            <person name="Daffonchio D."/>
            <person name="Sacchi L."/>
            <person name="Moya A."/>
            <person name="Latorre A."/>
            <person name="Bandi C."/>
        </authorList>
    </citation>
    <scope>NUCLEOTIDE SEQUENCE [LARGE SCALE GENOMIC DNA]</scope>
    <source>
        <strain evidence="10 11">IricVA</strain>
    </source>
</reference>
<dbReference type="Proteomes" id="UP000006639">
    <property type="component" value="Chromosome"/>
</dbReference>
<organism evidence="10 11">
    <name type="scientific">Midichloria mitochondrii (strain IricVA)</name>
    <dbReference type="NCBI Taxonomy" id="696127"/>
    <lineage>
        <taxon>Bacteria</taxon>
        <taxon>Pseudomonadati</taxon>
        <taxon>Pseudomonadota</taxon>
        <taxon>Alphaproteobacteria</taxon>
        <taxon>Rickettsiales</taxon>
        <taxon>Candidatus Midichloriaceae</taxon>
        <taxon>Candidatus Midichloria</taxon>
    </lineage>
</organism>
<dbReference type="UniPathway" id="UPA00958"/>
<dbReference type="EMBL" id="CP002130">
    <property type="protein sequence ID" value="AEI89167.1"/>
    <property type="molecule type" value="Genomic_DNA"/>
</dbReference>
<evidence type="ECO:0000256" key="8">
    <source>
        <dbReference type="RuleBase" id="RU365103"/>
    </source>
</evidence>
<dbReference type="EC" id="2.4.99.12" evidence="3 8"/>
<keyword evidence="5 8" id="KW-0808">Transferase</keyword>
<accession>F7XWW8</accession>
<proteinExistence type="inferred from homology"/>
<evidence type="ECO:0000256" key="1">
    <source>
        <dbReference type="ARBA" id="ARBA00004713"/>
    </source>
</evidence>
<dbReference type="STRING" id="696127.midi_00881"/>
<evidence type="ECO:0000256" key="2">
    <source>
        <dbReference type="ARBA" id="ARBA00006380"/>
    </source>
</evidence>
<dbReference type="GO" id="GO:0009245">
    <property type="term" value="P:lipid A biosynthetic process"/>
    <property type="evidence" value="ECO:0007669"/>
    <property type="project" value="TreeGrafter"/>
</dbReference>
<name>F7XWW8_MIDMI</name>
<evidence type="ECO:0000313" key="10">
    <source>
        <dbReference type="EMBL" id="AEI89167.1"/>
    </source>
</evidence>
<evidence type="ECO:0000256" key="4">
    <source>
        <dbReference type="ARBA" id="ARBA00019077"/>
    </source>
</evidence>
<dbReference type="GO" id="GO:0009244">
    <property type="term" value="P:lipopolysaccharide core region biosynthetic process"/>
    <property type="evidence" value="ECO:0007669"/>
    <property type="project" value="UniProtKB-UniRule"/>
</dbReference>
<comment type="similarity">
    <text evidence="2">Belongs to the glycosyltransferase group 1 family. Glycosyltransferase 30 subfamily.</text>
</comment>
<keyword evidence="8" id="KW-1003">Cell membrane</keyword>
<dbReference type="PANTHER" id="PTHR42755:SF1">
    <property type="entry name" value="3-DEOXY-D-MANNO-OCTULOSONIC ACID TRANSFERASE, MITOCHONDRIAL-RELATED"/>
    <property type="match status" value="1"/>
</dbReference>
<dbReference type="InterPro" id="IPR001296">
    <property type="entry name" value="Glyco_trans_1"/>
</dbReference>
<protein>
    <recommendedName>
        <fullName evidence="4 8">3-deoxy-D-manno-octulosonic acid transferase</fullName>
        <shortName evidence="8">Kdo transferase</shortName>
        <ecNumber evidence="3 8">2.4.99.12</ecNumber>
    </recommendedName>
    <alternativeName>
        <fullName evidence="6 8">Lipid IV(A) 3-deoxy-D-manno-octulosonic acid transferase</fullName>
    </alternativeName>
</protein>
<evidence type="ECO:0000256" key="6">
    <source>
        <dbReference type="ARBA" id="ARBA00031445"/>
    </source>
</evidence>
<keyword evidence="11" id="KW-1185">Reference proteome</keyword>
<comment type="pathway">
    <text evidence="1 8">Bacterial outer membrane biogenesis; LPS core biosynthesis.</text>
</comment>
<dbReference type="FunFam" id="3.40.50.2000:FF:000032">
    <property type="entry name" value="3-deoxy-D-manno-octulosonic acid transferase"/>
    <property type="match status" value="1"/>
</dbReference>
<dbReference type="SUPFAM" id="SSF53756">
    <property type="entry name" value="UDP-Glycosyltransferase/glycogen phosphorylase"/>
    <property type="match status" value="1"/>
</dbReference>